<protein>
    <recommendedName>
        <fullName evidence="4">Lipocalin-like domain-containing protein</fullName>
    </recommendedName>
</protein>
<dbReference type="OrthoDB" id="284962at2"/>
<dbReference type="RefSeq" id="WP_013630816.1">
    <property type="nucleotide sequence ID" value="NC_015174.1"/>
</dbReference>
<evidence type="ECO:0000313" key="2">
    <source>
        <dbReference type="EMBL" id="ADY62112.1"/>
    </source>
</evidence>
<feature type="chain" id="PRO_5003260603" description="Lipocalin-like domain-containing protein" evidence="1">
    <location>
        <begin position="22"/>
        <end position="153"/>
    </location>
</feature>
<dbReference type="AlphaFoldDB" id="F0SMD3"/>
<sequence length="153" mass="17097">MGRMVPLLLTALLLTSSVVQAEEASQKSTAQDREAQELAAVQGTWFRTVKTDQGEFTFMKEHAGHTTTLVITDANGEVVEEKRSEFELNTDGPVRIFTFSNNVFVAGPNRGRVAPAPQSYIYRVVDDTFYEVRGLLKEDKDGINAITWKRAKE</sequence>
<proteinExistence type="predicted"/>
<keyword evidence="3" id="KW-1185">Reference proteome</keyword>
<gene>
    <name evidence="2" type="ordered locus">Plabr_4541</name>
</gene>
<accession>F0SMD3</accession>
<dbReference type="KEGG" id="pbs:Plabr_4541"/>
<evidence type="ECO:0000256" key="1">
    <source>
        <dbReference type="SAM" id="SignalP"/>
    </source>
</evidence>
<keyword evidence="1" id="KW-0732">Signal</keyword>
<feature type="signal peptide" evidence="1">
    <location>
        <begin position="1"/>
        <end position="21"/>
    </location>
</feature>
<reference evidence="3" key="1">
    <citation type="submission" date="2011-02" db="EMBL/GenBank/DDBJ databases">
        <title>The complete genome of Planctomyces brasiliensis DSM 5305.</title>
        <authorList>
            <person name="Lucas S."/>
            <person name="Copeland A."/>
            <person name="Lapidus A."/>
            <person name="Bruce D."/>
            <person name="Goodwin L."/>
            <person name="Pitluck S."/>
            <person name="Kyrpides N."/>
            <person name="Mavromatis K."/>
            <person name="Pagani I."/>
            <person name="Ivanova N."/>
            <person name="Ovchinnikova G."/>
            <person name="Lu M."/>
            <person name="Detter J.C."/>
            <person name="Han C."/>
            <person name="Land M."/>
            <person name="Hauser L."/>
            <person name="Markowitz V."/>
            <person name="Cheng J.-F."/>
            <person name="Hugenholtz P."/>
            <person name="Woyke T."/>
            <person name="Wu D."/>
            <person name="Tindall B."/>
            <person name="Pomrenke H.G."/>
            <person name="Brambilla E."/>
            <person name="Klenk H.-P."/>
            <person name="Eisen J.A."/>
        </authorList>
    </citation>
    <scope>NUCLEOTIDE SEQUENCE [LARGE SCALE GENOMIC DNA]</scope>
    <source>
        <strain evidence="3">ATCC 49424 / DSM 5305 / JCM 21570 / NBRC 103401 / IFAM 1448</strain>
    </source>
</reference>
<dbReference type="HOGENOM" id="CLU_1711910_0_0_0"/>
<evidence type="ECO:0008006" key="4">
    <source>
        <dbReference type="Google" id="ProtNLM"/>
    </source>
</evidence>
<organism evidence="2 3">
    <name type="scientific">Rubinisphaera brasiliensis (strain ATCC 49424 / DSM 5305 / JCM 21570 / IAM 15109 / NBRC 103401 / IFAM 1448)</name>
    <name type="common">Planctomyces brasiliensis</name>
    <dbReference type="NCBI Taxonomy" id="756272"/>
    <lineage>
        <taxon>Bacteria</taxon>
        <taxon>Pseudomonadati</taxon>
        <taxon>Planctomycetota</taxon>
        <taxon>Planctomycetia</taxon>
        <taxon>Planctomycetales</taxon>
        <taxon>Planctomycetaceae</taxon>
        <taxon>Rubinisphaera</taxon>
    </lineage>
</organism>
<evidence type="ECO:0000313" key="3">
    <source>
        <dbReference type="Proteomes" id="UP000006860"/>
    </source>
</evidence>
<name>F0SMD3_RUBBR</name>
<dbReference type="Proteomes" id="UP000006860">
    <property type="component" value="Chromosome"/>
</dbReference>
<dbReference type="EMBL" id="CP002546">
    <property type="protein sequence ID" value="ADY62112.1"/>
    <property type="molecule type" value="Genomic_DNA"/>
</dbReference>